<comment type="catalytic activity">
    <reaction evidence="1">
        <text>a uridine in mRNA = a pseudouridine in mRNA</text>
        <dbReference type="Rhea" id="RHEA:56644"/>
        <dbReference type="Rhea" id="RHEA-COMP:14658"/>
        <dbReference type="Rhea" id="RHEA-COMP:14659"/>
        <dbReference type="ChEBI" id="CHEBI:65314"/>
        <dbReference type="ChEBI" id="CHEBI:65315"/>
    </reaction>
</comment>
<evidence type="ECO:0000256" key="8">
    <source>
        <dbReference type="ARBA" id="ARBA00036943"/>
    </source>
</evidence>
<evidence type="ECO:0000256" key="5">
    <source>
        <dbReference type="ARBA" id="ARBA00022694"/>
    </source>
</evidence>
<keyword evidence="19" id="KW-1185">Reference proteome</keyword>
<dbReference type="InterPro" id="IPR001406">
    <property type="entry name" value="PsdUridine_synth_TruA"/>
</dbReference>
<evidence type="ECO:0000256" key="15">
    <source>
        <dbReference type="ARBA" id="ARBA00079087"/>
    </source>
</evidence>
<comment type="similarity">
    <text evidence="3">Belongs to the tRNA pseudouridine synthase TruA family.</text>
</comment>
<comment type="catalytic activity">
    <reaction evidence="9">
        <text>uridine(38/39/40) in tRNA = pseudouridine(38/39/40) in tRNA</text>
        <dbReference type="Rhea" id="RHEA:22376"/>
        <dbReference type="Rhea" id="RHEA-COMP:10085"/>
        <dbReference type="Rhea" id="RHEA-COMP:10087"/>
        <dbReference type="ChEBI" id="CHEBI:65314"/>
        <dbReference type="ChEBI" id="CHEBI:65315"/>
        <dbReference type="EC" id="5.4.99.12"/>
    </reaction>
</comment>
<comment type="subunit">
    <text evidence="11">Monomer. Forms a complex with RARG and the SRA1 RNA in the nucleus.</text>
</comment>
<dbReference type="Proteomes" id="UP000887565">
    <property type="component" value="Unplaced"/>
</dbReference>
<keyword evidence="6" id="KW-0413">Isomerase</keyword>
<dbReference type="EC" id="5.4.99.12" evidence="12"/>
<dbReference type="InterPro" id="IPR020103">
    <property type="entry name" value="PsdUridine_synth_cat_dom_sf"/>
</dbReference>
<name>A0A915JJA1_ROMCU</name>
<dbReference type="InterPro" id="IPR041708">
    <property type="entry name" value="PUS1/PUS2-like"/>
</dbReference>
<dbReference type="SUPFAM" id="SSF55120">
    <property type="entry name" value="Pseudouridine synthase"/>
    <property type="match status" value="1"/>
</dbReference>
<dbReference type="GO" id="GO:0005634">
    <property type="term" value="C:nucleus"/>
    <property type="evidence" value="ECO:0007669"/>
    <property type="project" value="UniProtKB-SubCell"/>
</dbReference>
<dbReference type="GO" id="GO:0160147">
    <property type="term" value="F:tRNA pseudouridine(38-40) synthase activity"/>
    <property type="evidence" value="ECO:0007669"/>
    <property type="project" value="UniProtKB-EC"/>
</dbReference>
<evidence type="ECO:0000256" key="9">
    <source>
        <dbReference type="ARBA" id="ARBA00052184"/>
    </source>
</evidence>
<evidence type="ECO:0000256" key="17">
    <source>
        <dbReference type="ARBA" id="ARBA00081344"/>
    </source>
</evidence>
<evidence type="ECO:0000256" key="3">
    <source>
        <dbReference type="ARBA" id="ARBA00009375"/>
    </source>
</evidence>
<evidence type="ECO:0000256" key="13">
    <source>
        <dbReference type="ARBA" id="ARBA00068582"/>
    </source>
</evidence>
<dbReference type="AlphaFoldDB" id="A0A915JJA1"/>
<dbReference type="Pfam" id="PF01416">
    <property type="entry name" value="PseudoU_synth_1"/>
    <property type="match status" value="1"/>
</dbReference>
<dbReference type="Gene3D" id="3.30.70.660">
    <property type="entry name" value="Pseudouridine synthase I, catalytic domain, C-terminal subdomain"/>
    <property type="match status" value="1"/>
</dbReference>
<evidence type="ECO:0000256" key="1">
    <source>
        <dbReference type="ARBA" id="ARBA00001166"/>
    </source>
</evidence>
<evidence type="ECO:0000256" key="4">
    <source>
        <dbReference type="ARBA" id="ARBA00022664"/>
    </source>
</evidence>
<evidence type="ECO:0000256" key="10">
    <source>
        <dbReference type="ARBA" id="ARBA00053709"/>
    </source>
</evidence>
<comment type="catalytic activity">
    <reaction evidence="8">
        <text>a uridine in tRNA = a pseudouridine in tRNA</text>
        <dbReference type="Rhea" id="RHEA:54572"/>
        <dbReference type="Rhea" id="RHEA-COMP:13339"/>
        <dbReference type="Rhea" id="RHEA-COMP:13934"/>
        <dbReference type="ChEBI" id="CHEBI:65314"/>
        <dbReference type="ChEBI" id="CHEBI:65315"/>
    </reaction>
</comment>
<dbReference type="PANTHER" id="PTHR11142:SF4">
    <property type="entry name" value="PSEUDOURIDYLATE SYNTHASE 1 HOMOLOG"/>
    <property type="match status" value="1"/>
</dbReference>
<dbReference type="OMA" id="FLCECIY"/>
<evidence type="ECO:0000256" key="7">
    <source>
        <dbReference type="ARBA" id="ARBA00023242"/>
    </source>
</evidence>
<keyword evidence="4" id="KW-0507">mRNA processing</keyword>
<dbReference type="FunFam" id="3.30.70.580:FF:000002">
    <property type="entry name" value="tRNA pseudouridine synthase"/>
    <property type="match status" value="1"/>
</dbReference>
<evidence type="ECO:0000256" key="2">
    <source>
        <dbReference type="ARBA" id="ARBA00004123"/>
    </source>
</evidence>
<dbReference type="GO" id="GO:0006397">
    <property type="term" value="P:mRNA processing"/>
    <property type="evidence" value="ECO:0007669"/>
    <property type="project" value="UniProtKB-KW"/>
</dbReference>
<comment type="function">
    <text evidence="10">Pseudouridylate synthase that catalyzes pseudouridylation of tRNAs and mRNAs. Acts on positions 27/28 in the anticodon stem and also positions 34 and 36 in the anticodon of an intron containing tRNA. Also catalyzes pseudouridylation of mRNAs: mediates pseudouridylation of mRNAs with the consensus sequence 5'-UGUAG-3'. Acts as a regulator of pre-mRNA splicing by mediating pseudouridylation of pre-mRNAs at locations associated with alternatively spliced regions. Pseudouridylation of pre-mRNAs near splice sites directly regulates mRNA splicing and mRNA 3'-end processing. Involved in regulation of nuclear receptor activity through pseudouridylation of SRA1 mRNA.</text>
</comment>
<dbReference type="WBParaSite" id="nRc.2.0.1.t26193-RA">
    <property type="protein sequence ID" value="nRc.2.0.1.t26193-RA"/>
    <property type="gene ID" value="nRc.2.0.1.g26193"/>
</dbReference>
<dbReference type="PANTHER" id="PTHR11142">
    <property type="entry name" value="PSEUDOURIDYLATE SYNTHASE"/>
    <property type="match status" value="1"/>
</dbReference>
<feature type="domain" description="Pseudouridine synthase I TruA alpha/beta" evidence="18">
    <location>
        <begin position="165"/>
        <end position="269"/>
    </location>
</feature>
<dbReference type="GO" id="GO:0031119">
    <property type="term" value="P:tRNA pseudouridine synthesis"/>
    <property type="evidence" value="ECO:0007669"/>
    <property type="project" value="InterPro"/>
</dbReference>
<accession>A0A915JJA1</accession>
<protein>
    <recommendedName>
        <fullName evidence="13">Pseudouridylate synthase 1 homolog</fullName>
        <ecNumber evidence="12">5.4.99.12</ecNumber>
    </recommendedName>
    <alternativeName>
        <fullName evidence="14">tRNA pseudouridine synthase 1</fullName>
    </alternativeName>
    <alternativeName>
        <fullName evidence="17">tRNA pseudouridine(38-40) synthase</fullName>
    </alternativeName>
    <alternativeName>
        <fullName evidence="15">tRNA pseudouridylate synthase I</fullName>
    </alternativeName>
    <alternativeName>
        <fullName evidence="16">tRNA-uridine isomerase I</fullName>
    </alternativeName>
</protein>
<proteinExistence type="inferred from homology"/>
<dbReference type="InterPro" id="IPR020097">
    <property type="entry name" value="PsdUridine_synth_TruA_a/b_dom"/>
</dbReference>
<dbReference type="FunFam" id="3.30.70.660:FF:000002">
    <property type="entry name" value="tRNA pseudouridine synthase"/>
    <property type="match status" value="1"/>
</dbReference>
<organism evidence="19 20">
    <name type="scientific">Romanomermis culicivorax</name>
    <name type="common">Nematode worm</name>
    <dbReference type="NCBI Taxonomy" id="13658"/>
    <lineage>
        <taxon>Eukaryota</taxon>
        <taxon>Metazoa</taxon>
        <taxon>Ecdysozoa</taxon>
        <taxon>Nematoda</taxon>
        <taxon>Enoplea</taxon>
        <taxon>Dorylaimia</taxon>
        <taxon>Mermithida</taxon>
        <taxon>Mermithoidea</taxon>
        <taxon>Mermithidae</taxon>
        <taxon>Romanomermis</taxon>
    </lineage>
</organism>
<evidence type="ECO:0000256" key="6">
    <source>
        <dbReference type="ARBA" id="ARBA00023235"/>
    </source>
</evidence>
<dbReference type="CDD" id="cd02568">
    <property type="entry name" value="PseudoU_synth_PUS1_PUS2"/>
    <property type="match status" value="1"/>
</dbReference>
<reference evidence="20" key="1">
    <citation type="submission" date="2022-11" db="UniProtKB">
        <authorList>
            <consortium name="WormBaseParasite"/>
        </authorList>
    </citation>
    <scope>IDENTIFICATION</scope>
</reference>
<evidence type="ECO:0000256" key="11">
    <source>
        <dbReference type="ARBA" id="ARBA00064589"/>
    </source>
</evidence>
<keyword evidence="5" id="KW-0819">tRNA processing</keyword>
<sequence>MTEAFTGGIKRLREEKTIETCSVEDDQVEKKLRTIGVDDNKDVSNQRIKYSKYAMLVSFCGQGYFGMQINGDTPTIESEILMALRKCDLIDDEDRLKPGEKLNFQRAARTDKNVSAVKQMCSLKLNRNLHDELNTKFVKKLNEHLPEKIRIWEDQLVKIQNLLDKFKGTSNYFNFTSGRSQDDKSCNRYIIACKHEEPFEIDGIEFITITIRGQSFMMHQIRKIIGLTIAVIRGFAEDSIIPRALSNQAKIDVPKAPGLGLVLEEVHYDWYNGRYEKTHEKICWDKFEDDVRGFRRNFIDRTIVDTEKNTKSMIEWLKVLDLHEFSYSDKERETMIKVHGEMPPTESLNVRLN</sequence>
<evidence type="ECO:0000256" key="12">
    <source>
        <dbReference type="ARBA" id="ARBA00066509"/>
    </source>
</evidence>
<keyword evidence="7" id="KW-0539">Nucleus</keyword>
<comment type="subcellular location">
    <subcellularLocation>
        <location evidence="2">Nucleus</location>
    </subcellularLocation>
</comment>
<evidence type="ECO:0000259" key="18">
    <source>
        <dbReference type="Pfam" id="PF01416"/>
    </source>
</evidence>
<evidence type="ECO:0000313" key="19">
    <source>
        <dbReference type="Proteomes" id="UP000887565"/>
    </source>
</evidence>
<evidence type="ECO:0000256" key="16">
    <source>
        <dbReference type="ARBA" id="ARBA00080849"/>
    </source>
</evidence>
<evidence type="ECO:0000256" key="14">
    <source>
        <dbReference type="ARBA" id="ARBA00075153"/>
    </source>
</evidence>
<dbReference type="GO" id="GO:1990481">
    <property type="term" value="P:mRNA pseudouridine synthesis"/>
    <property type="evidence" value="ECO:0007669"/>
    <property type="project" value="TreeGrafter"/>
</dbReference>
<dbReference type="GO" id="GO:0003723">
    <property type="term" value="F:RNA binding"/>
    <property type="evidence" value="ECO:0007669"/>
    <property type="project" value="InterPro"/>
</dbReference>
<evidence type="ECO:0000313" key="20">
    <source>
        <dbReference type="WBParaSite" id="nRc.2.0.1.t26193-RA"/>
    </source>
</evidence>
<dbReference type="InterPro" id="IPR020095">
    <property type="entry name" value="PsdUridine_synth_TruA_C"/>
</dbReference>